<feature type="domain" description="EF-hand" evidence="2">
    <location>
        <begin position="51"/>
        <end position="67"/>
    </location>
</feature>
<feature type="chain" id="PRO_5011716642" evidence="1">
    <location>
        <begin position="22"/>
        <end position="101"/>
    </location>
</feature>
<dbReference type="PROSITE" id="PS00018">
    <property type="entry name" value="EF_HAND_1"/>
    <property type="match status" value="1"/>
</dbReference>
<reference evidence="3 4" key="1">
    <citation type="submission" date="2016-10" db="EMBL/GenBank/DDBJ databases">
        <authorList>
            <person name="de Groot N.N."/>
        </authorList>
    </citation>
    <scope>NUCLEOTIDE SEQUENCE [LARGE SCALE GENOMIC DNA]</scope>
    <source>
        <strain evidence="3 4">CGMCC 1.7659</strain>
    </source>
</reference>
<accession>A0A1I4Z6W4</accession>
<evidence type="ECO:0000313" key="3">
    <source>
        <dbReference type="EMBL" id="SFN46006.1"/>
    </source>
</evidence>
<dbReference type="OrthoDB" id="5959800at2"/>
<proteinExistence type="predicted"/>
<evidence type="ECO:0000259" key="2">
    <source>
        <dbReference type="Pfam" id="PF13202"/>
    </source>
</evidence>
<protein>
    <submittedName>
        <fullName evidence="3">EF hand</fullName>
    </submittedName>
</protein>
<keyword evidence="1" id="KW-0732">Signal</keyword>
<dbReference type="RefSeq" id="WP_092409114.1">
    <property type="nucleotide sequence ID" value="NZ_FOVF01000023.1"/>
</dbReference>
<dbReference type="SUPFAM" id="SSF47473">
    <property type="entry name" value="EF-hand"/>
    <property type="match status" value="1"/>
</dbReference>
<dbReference type="AlphaFoldDB" id="A0A1I4Z6W4"/>
<evidence type="ECO:0000256" key="1">
    <source>
        <dbReference type="SAM" id="SignalP"/>
    </source>
</evidence>
<dbReference type="InterPro" id="IPR018247">
    <property type="entry name" value="EF_Hand_1_Ca_BS"/>
</dbReference>
<dbReference type="GO" id="GO:0005509">
    <property type="term" value="F:calcium ion binding"/>
    <property type="evidence" value="ECO:0007669"/>
    <property type="project" value="InterPro"/>
</dbReference>
<dbReference type="STRING" id="578942.SAMN05216289_12324"/>
<dbReference type="Gene3D" id="1.10.238.10">
    <property type="entry name" value="EF-hand"/>
    <property type="match status" value="1"/>
</dbReference>
<evidence type="ECO:0000313" key="4">
    <source>
        <dbReference type="Proteomes" id="UP000198575"/>
    </source>
</evidence>
<dbReference type="InterPro" id="IPR011992">
    <property type="entry name" value="EF-hand-dom_pair"/>
</dbReference>
<sequence>MKRIARSFALLGLILGAPAMAQDDNTYRSDDGLLIIRSAGTGYTPSGPAPDFAQLDANGDGFVDSSEANAYRLLANDFRLADSNRDDKVSRREYERWVALP</sequence>
<feature type="signal peptide" evidence="1">
    <location>
        <begin position="1"/>
        <end position="21"/>
    </location>
</feature>
<dbReference type="InterPro" id="IPR002048">
    <property type="entry name" value="EF_hand_dom"/>
</dbReference>
<name>A0A1I4Z6W4_9GAMM</name>
<gene>
    <name evidence="3" type="ORF">SAMN05216289_12324</name>
</gene>
<dbReference type="Proteomes" id="UP000198575">
    <property type="component" value="Unassembled WGS sequence"/>
</dbReference>
<dbReference type="Pfam" id="PF13202">
    <property type="entry name" value="EF-hand_5"/>
    <property type="match status" value="1"/>
</dbReference>
<keyword evidence="4" id="KW-1185">Reference proteome</keyword>
<dbReference type="EMBL" id="FOVF01000023">
    <property type="protein sequence ID" value="SFN46006.1"/>
    <property type="molecule type" value="Genomic_DNA"/>
</dbReference>
<organism evidence="3 4">
    <name type="scientific">Dokdonella immobilis</name>
    <dbReference type="NCBI Taxonomy" id="578942"/>
    <lineage>
        <taxon>Bacteria</taxon>
        <taxon>Pseudomonadati</taxon>
        <taxon>Pseudomonadota</taxon>
        <taxon>Gammaproteobacteria</taxon>
        <taxon>Lysobacterales</taxon>
        <taxon>Rhodanobacteraceae</taxon>
        <taxon>Dokdonella</taxon>
    </lineage>
</organism>